<evidence type="ECO:0000313" key="9">
    <source>
        <dbReference type="EMBL" id="STO09114.1"/>
    </source>
</evidence>
<evidence type="ECO:0000256" key="4">
    <source>
        <dbReference type="ARBA" id="ARBA00022692"/>
    </source>
</evidence>
<dbReference type="Gene3D" id="1.10.3730.20">
    <property type="match status" value="1"/>
</dbReference>
<organism evidence="9 10">
    <name type="scientific">Exiguobacterium aurantiacum</name>
    <dbReference type="NCBI Taxonomy" id="33987"/>
    <lineage>
        <taxon>Bacteria</taxon>
        <taxon>Bacillati</taxon>
        <taxon>Bacillota</taxon>
        <taxon>Bacilli</taxon>
        <taxon>Bacillales</taxon>
        <taxon>Bacillales Family XII. Incertae Sedis</taxon>
        <taxon>Exiguobacterium</taxon>
    </lineage>
</organism>
<dbReference type="Proteomes" id="UP000254060">
    <property type="component" value="Unassembled WGS sequence"/>
</dbReference>
<evidence type="ECO:0000256" key="6">
    <source>
        <dbReference type="ARBA" id="ARBA00023136"/>
    </source>
</evidence>
<evidence type="ECO:0000256" key="2">
    <source>
        <dbReference type="ARBA" id="ARBA00022448"/>
    </source>
</evidence>
<evidence type="ECO:0000313" key="10">
    <source>
        <dbReference type="Proteomes" id="UP000254060"/>
    </source>
</evidence>
<evidence type="ECO:0000256" key="8">
    <source>
        <dbReference type="SAM" id="Phobius"/>
    </source>
</evidence>
<dbReference type="SUPFAM" id="SSF103481">
    <property type="entry name" value="Multidrug resistance efflux transporter EmrE"/>
    <property type="match status" value="1"/>
</dbReference>
<keyword evidence="3" id="KW-1003">Cell membrane</keyword>
<name>A0A377FX20_9BACL</name>
<dbReference type="InterPro" id="IPR045324">
    <property type="entry name" value="Small_multidrug_res"/>
</dbReference>
<accession>A0A377FX20</accession>
<dbReference type="Pfam" id="PF00893">
    <property type="entry name" value="Multi_Drug_Res"/>
    <property type="match status" value="1"/>
</dbReference>
<dbReference type="RefSeq" id="WP_024371712.1">
    <property type="nucleotide sequence ID" value="NZ_UGGP01000001.1"/>
</dbReference>
<feature type="transmembrane region" description="Helical" evidence="8">
    <location>
        <begin position="64"/>
        <end position="83"/>
    </location>
</feature>
<keyword evidence="4 7" id="KW-0812">Transmembrane</keyword>
<dbReference type="GO" id="GO:0005886">
    <property type="term" value="C:plasma membrane"/>
    <property type="evidence" value="ECO:0007669"/>
    <property type="project" value="UniProtKB-SubCell"/>
</dbReference>
<dbReference type="InterPro" id="IPR000390">
    <property type="entry name" value="Small_drug/metabolite_transptr"/>
</dbReference>
<sequence>MKRDQLAWMWLVLAGLLEIVWATTMKLSNGFTVLGPTLITIVLLIVSFGLLALSFRVLPAGTGYAVFTGIGAVGTVLVGNILFDEVLTGMKLVFIGTLLVGVIGLKQVTGGGTA</sequence>
<feature type="transmembrane region" description="Helical" evidence="8">
    <location>
        <begin position="89"/>
        <end position="108"/>
    </location>
</feature>
<dbReference type="PANTHER" id="PTHR30561">
    <property type="entry name" value="SMR FAMILY PROTON-DEPENDENT DRUG EFFLUX TRANSPORTER SUGE"/>
    <property type="match status" value="1"/>
</dbReference>
<dbReference type="EMBL" id="UGGP01000001">
    <property type="protein sequence ID" value="STO09114.1"/>
    <property type="molecule type" value="Genomic_DNA"/>
</dbReference>
<evidence type="ECO:0000256" key="5">
    <source>
        <dbReference type="ARBA" id="ARBA00022989"/>
    </source>
</evidence>
<keyword evidence="2" id="KW-0813">Transport</keyword>
<comment type="similarity">
    <text evidence="7">Belongs to the drug/metabolite transporter (DMT) superfamily. Small multidrug resistance (SMR) (TC 2.A.7.1) family.</text>
</comment>
<dbReference type="STRING" id="1397694.GCA_000702585_02998"/>
<dbReference type="AlphaFoldDB" id="A0A377FX20"/>
<feature type="transmembrane region" description="Helical" evidence="8">
    <location>
        <begin position="38"/>
        <end position="57"/>
    </location>
</feature>
<reference evidence="9 10" key="1">
    <citation type="submission" date="2018-06" db="EMBL/GenBank/DDBJ databases">
        <authorList>
            <consortium name="Pathogen Informatics"/>
            <person name="Doyle S."/>
        </authorList>
    </citation>
    <scope>NUCLEOTIDE SEQUENCE [LARGE SCALE GENOMIC DNA]</scope>
    <source>
        <strain evidence="9 10">NCTC13163</strain>
    </source>
</reference>
<protein>
    <submittedName>
        <fullName evidence="9">Quaternary ammonium compound-resistance protein sugE</fullName>
    </submittedName>
</protein>
<keyword evidence="5 8" id="KW-1133">Transmembrane helix</keyword>
<evidence type="ECO:0000256" key="3">
    <source>
        <dbReference type="ARBA" id="ARBA00022475"/>
    </source>
</evidence>
<evidence type="ECO:0000256" key="1">
    <source>
        <dbReference type="ARBA" id="ARBA00004651"/>
    </source>
</evidence>
<evidence type="ECO:0000256" key="7">
    <source>
        <dbReference type="RuleBase" id="RU003942"/>
    </source>
</evidence>
<gene>
    <name evidence="9" type="primary">sugE</name>
    <name evidence="9" type="ORF">NCTC13163_02513</name>
</gene>
<dbReference type="PANTHER" id="PTHR30561:SF0">
    <property type="entry name" value="GUANIDINIUM EXPORTER"/>
    <property type="match status" value="1"/>
</dbReference>
<dbReference type="GO" id="GO:0022857">
    <property type="term" value="F:transmembrane transporter activity"/>
    <property type="evidence" value="ECO:0007669"/>
    <property type="project" value="InterPro"/>
</dbReference>
<dbReference type="InterPro" id="IPR037185">
    <property type="entry name" value="EmrE-like"/>
</dbReference>
<comment type="subcellular location">
    <subcellularLocation>
        <location evidence="1 7">Cell membrane</location>
        <topology evidence="1 7">Multi-pass membrane protein</topology>
    </subcellularLocation>
</comment>
<keyword evidence="6 8" id="KW-0472">Membrane</keyword>
<dbReference type="FunFam" id="1.10.3730.20:FF:000001">
    <property type="entry name" value="Quaternary ammonium compound resistance transporter SugE"/>
    <property type="match status" value="1"/>
</dbReference>
<proteinExistence type="inferred from homology"/>
<dbReference type="OrthoDB" id="21828at2"/>